<name>A0A9W6LDS6_9BACT</name>
<dbReference type="Proteomes" id="UP001144352">
    <property type="component" value="Unassembled WGS sequence"/>
</dbReference>
<dbReference type="AlphaFoldDB" id="A0A9W6LDS6"/>
<comment type="caution">
    <text evidence="1">The sequence shown here is derived from an EMBL/GenBank/DDBJ whole genome shotgun (WGS) entry which is preliminary data.</text>
</comment>
<keyword evidence="2" id="KW-1185">Reference proteome</keyword>
<reference evidence="1" key="1">
    <citation type="submission" date="2022-12" db="EMBL/GenBank/DDBJ databases">
        <title>Reference genome sequencing for broad-spectrum identification of bacterial and archaeal isolates by mass spectrometry.</title>
        <authorList>
            <person name="Sekiguchi Y."/>
            <person name="Tourlousse D.M."/>
        </authorList>
    </citation>
    <scope>NUCLEOTIDE SEQUENCE</scope>
    <source>
        <strain evidence="1">H2</strain>
    </source>
</reference>
<organism evidence="1 2">
    <name type="scientific">Geobacter hydrogenophilus</name>
    <dbReference type="NCBI Taxonomy" id="40983"/>
    <lineage>
        <taxon>Bacteria</taxon>
        <taxon>Pseudomonadati</taxon>
        <taxon>Thermodesulfobacteriota</taxon>
        <taxon>Desulfuromonadia</taxon>
        <taxon>Geobacterales</taxon>
        <taxon>Geobacteraceae</taxon>
        <taxon>Geobacter</taxon>
    </lineage>
</organism>
<evidence type="ECO:0000313" key="1">
    <source>
        <dbReference type="EMBL" id="GLI38791.1"/>
    </source>
</evidence>
<protein>
    <submittedName>
        <fullName evidence="1">Uncharacterized protein</fullName>
    </submittedName>
</protein>
<evidence type="ECO:0000313" key="2">
    <source>
        <dbReference type="Proteomes" id="UP001144352"/>
    </source>
</evidence>
<accession>A0A9W6LDS6</accession>
<dbReference type="EMBL" id="BSDS01000002">
    <property type="protein sequence ID" value="GLI38791.1"/>
    <property type="molecule type" value="Genomic_DNA"/>
</dbReference>
<gene>
    <name evidence="1" type="ORF">GHYDROH2_22920</name>
</gene>
<sequence length="49" mass="5625">MRKGADDGSFSLIDPTVSAGYCKWEKQINLIRSLYDWPKFIVEGSRFAK</sequence>
<proteinExistence type="predicted"/>